<gene>
    <name evidence="1" type="ORF">SAMN05192542_11384</name>
</gene>
<protein>
    <recommendedName>
        <fullName evidence="3">Carbon monoxide dehydrogenase subunit G</fullName>
    </recommendedName>
</protein>
<evidence type="ECO:0008006" key="3">
    <source>
        <dbReference type="Google" id="ProtNLM"/>
    </source>
</evidence>
<dbReference type="RefSeq" id="WP_090550243.1">
    <property type="nucleotide sequence ID" value="NZ_FNSR01000002.1"/>
</dbReference>
<dbReference type="AlphaFoldDB" id="A0A1H7SY21"/>
<dbReference type="STRING" id="416943.SAMN05445871_5044"/>
<evidence type="ECO:0000313" key="1">
    <source>
        <dbReference type="EMBL" id="SEL76864.1"/>
    </source>
</evidence>
<name>A0A1H7SY21_9BURK</name>
<keyword evidence="2" id="KW-1185">Reference proteome</keyword>
<accession>A0A1H7SY21</accession>
<dbReference type="EMBL" id="FOAJ01000013">
    <property type="protein sequence ID" value="SEL76864.1"/>
    <property type="molecule type" value="Genomic_DNA"/>
</dbReference>
<sequence length="175" mass="18081">MKIEQSFIVPYPRDDGWQIPGAVACLPGASLAALPQDGALKRAMIVATFAGDGPMQLDDDTRRGSVSGAGVDRNSASRVDVRVDHSIRGVAKELATRLTNAFATNLKAKLDATAERTAAAAQPVADAFGATVADAPGSSPTATPASAPPPDLGKLFWKVLWARLLGGFGVARGSR</sequence>
<organism evidence="1 2">
    <name type="scientific">Paraburkholderia caballeronis</name>
    <dbReference type="NCBI Taxonomy" id="416943"/>
    <lineage>
        <taxon>Bacteria</taxon>
        <taxon>Pseudomonadati</taxon>
        <taxon>Pseudomonadota</taxon>
        <taxon>Betaproteobacteria</taxon>
        <taxon>Burkholderiales</taxon>
        <taxon>Burkholderiaceae</taxon>
        <taxon>Paraburkholderia</taxon>
    </lineage>
</organism>
<dbReference type="Proteomes" id="UP000199120">
    <property type="component" value="Unassembled WGS sequence"/>
</dbReference>
<proteinExistence type="predicted"/>
<dbReference type="OrthoDB" id="9808623at2"/>
<evidence type="ECO:0000313" key="2">
    <source>
        <dbReference type="Proteomes" id="UP000199120"/>
    </source>
</evidence>
<reference evidence="2" key="1">
    <citation type="submission" date="2016-10" db="EMBL/GenBank/DDBJ databases">
        <authorList>
            <person name="Varghese N."/>
            <person name="Submissions S."/>
        </authorList>
    </citation>
    <scope>NUCLEOTIDE SEQUENCE [LARGE SCALE GENOMIC DNA]</scope>
    <source>
        <strain evidence="2">LMG 26416</strain>
    </source>
</reference>